<sequence length="215" mass="24022">MAKLLFSNTPCLKWHTLLQTIGYLILVLGGCSAPAPPSQGSYPEQLTAARAFKDAEFQTSSDSPVPLSRRETLLPLSYFPPALGYRVPASLQIDNNQVEFEIPTSTGKRRTMRRVGILEFTLKGNPLNLSAFVEASSNDRENLFVPFGDLTNGTETYPAGRYLDLSLTSTGIYDLDFNLAYHPFCYYDERYDCPYPPPENQLSTPVRAGERLPRN</sequence>
<proteinExistence type="predicted"/>
<evidence type="ECO:0008006" key="2">
    <source>
        <dbReference type="Google" id="ProtNLM"/>
    </source>
</evidence>
<protein>
    <recommendedName>
        <fullName evidence="2">DUF1684 domain-containing protein</fullName>
    </recommendedName>
</protein>
<dbReference type="PROSITE" id="PS51257">
    <property type="entry name" value="PROKAR_LIPOPROTEIN"/>
    <property type="match status" value="1"/>
</dbReference>
<reference evidence="1" key="1">
    <citation type="submission" date="2018-05" db="EMBL/GenBank/DDBJ databases">
        <authorList>
            <person name="Lanie J.A."/>
            <person name="Ng W.-L."/>
            <person name="Kazmierczak K.M."/>
            <person name="Andrzejewski T.M."/>
            <person name="Davidsen T.M."/>
            <person name="Wayne K.J."/>
            <person name="Tettelin H."/>
            <person name="Glass J.I."/>
            <person name="Rusch D."/>
            <person name="Podicherti R."/>
            <person name="Tsui H.-C.T."/>
            <person name="Winkler M.E."/>
        </authorList>
    </citation>
    <scope>NUCLEOTIDE SEQUENCE</scope>
</reference>
<dbReference type="AlphaFoldDB" id="A0A382FK93"/>
<name>A0A382FK93_9ZZZZ</name>
<accession>A0A382FK93</accession>
<dbReference type="PANTHER" id="PTHR41913:SF1">
    <property type="entry name" value="DUF1684 DOMAIN-CONTAINING PROTEIN"/>
    <property type="match status" value="1"/>
</dbReference>
<dbReference type="EMBL" id="UINC01050042">
    <property type="protein sequence ID" value="SVB62537.1"/>
    <property type="molecule type" value="Genomic_DNA"/>
</dbReference>
<dbReference type="PANTHER" id="PTHR41913">
    <property type="entry name" value="DUF1684 DOMAIN-CONTAINING PROTEIN"/>
    <property type="match status" value="1"/>
</dbReference>
<gene>
    <name evidence="1" type="ORF">METZ01_LOCUS215391</name>
</gene>
<dbReference type="InterPro" id="IPR012467">
    <property type="entry name" value="DUF1684"/>
</dbReference>
<evidence type="ECO:0000313" key="1">
    <source>
        <dbReference type="EMBL" id="SVB62537.1"/>
    </source>
</evidence>
<organism evidence="1">
    <name type="scientific">marine metagenome</name>
    <dbReference type="NCBI Taxonomy" id="408172"/>
    <lineage>
        <taxon>unclassified sequences</taxon>
        <taxon>metagenomes</taxon>
        <taxon>ecological metagenomes</taxon>
    </lineage>
</organism>
<dbReference type="Pfam" id="PF07920">
    <property type="entry name" value="DUF1684"/>
    <property type="match status" value="1"/>
</dbReference>